<evidence type="ECO:0000256" key="7">
    <source>
        <dbReference type="ARBA" id="ARBA00022833"/>
    </source>
</evidence>
<keyword evidence="7" id="KW-0862">Zinc</keyword>
<keyword evidence="4" id="KW-0597">Phosphoprotein</keyword>
<keyword evidence="3" id="KW-1017">Isopeptide bond</keyword>
<evidence type="ECO:0000256" key="10">
    <source>
        <dbReference type="ARBA" id="ARBA00023242"/>
    </source>
</evidence>
<protein>
    <submittedName>
        <fullName evidence="14">Zinc finger domain-containing protein 14</fullName>
    </submittedName>
</protein>
<dbReference type="GO" id="GO:0008270">
    <property type="term" value="F:zinc ion binding"/>
    <property type="evidence" value="ECO:0007669"/>
    <property type="project" value="UniProtKB-KW"/>
</dbReference>
<keyword evidence="9" id="KW-0156">Chromatin regulator</keyword>
<dbReference type="InterPro" id="IPR013083">
    <property type="entry name" value="Znf_RING/FYVE/PHD"/>
</dbReference>
<dbReference type="OrthoDB" id="6513965at2759"/>
<evidence type="ECO:0000256" key="8">
    <source>
        <dbReference type="ARBA" id="ARBA00022843"/>
    </source>
</evidence>
<evidence type="ECO:0000313" key="14">
    <source>
        <dbReference type="EMBL" id="KPM05896.1"/>
    </source>
</evidence>
<keyword evidence="2" id="KW-0678">Repressor</keyword>
<evidence type="ECO:0000313" key="15">
    <source>
        <dbReference type="Proteomes" id="UP000616769"/>
    </source>
</evidence>
<feature type="compositionally biased region" description="Polar residues" evidence="11">
    <location>
        <begin position="1"/>
        <end position="14"/>
    </location>
</feature>
<evidence type="ECO:0000256" key="9">
    <source>
        <dbReference type="ARBA" id="ARBA00022853"/>
    </source>
</evidence>
<dbReference type="PROSITE" id="PS50016">
    <property type="entry name" value="ZF_PHD_2"/>
    <property type="match status" value="1"/>
</dbReference>
<dbReference type="GO" id="GO:0006325">
    <property type="term" value="P:chromatin organization"/>
    <property type="evidence" value="ECO:0007669"/>
    <property type="project" value="UniProtKB-KW"/>
</dbReference>
<proteinExistence type="predicted"/>
<gene>
    <name evidence="14" type="ORF">QR98_0043680</name>
</gene>
<evidence type="ECO:0000256" key="3">
    <source>
        <dbReference type="ARBA" id="ARBA00022499"/>
    </source>
</evidence>
<keyword evidence="5" id="KW-0479">Metal-binding</keyword>
<dbReference type="Pfam" id="PF21524">
    <property type="entry name" value="SAMD1_WH"/>
    <property type="match status" value="1"/>
</dbReference>
<evidence type="ECO:0000259" key="12">
    <source>
        <dbReference type="PROSITE" id="PS50016"/>
    </source>
</evidence>
<dbReference type="InterPro" id="IPR001965">
    <property type="entry name" value="Znf_PHD"/>
</dbReference>
<evidence type="ECO:0000256" key="6">
    <source>
        <dbReference type="ARBA" id="ARBA00022771"/>
    </source>
</evidence>
<feature type="region of interest" description="Disordered" evidence="11">
    <location>
        <begin position="135"/>
        <end position="175"/>
    </location>
</feature>
<dbReference type="InterPro" id="IPR019787">
    <property type="entry name" value="Znf_PHD-finger"/>
</dbReference>
<feature type="compositionally biased region" description="Low complexity" evidence="11">
    <location>
        <begin position="139"/>
        <end position="158"/>
    </location>
</feature>
<dbReference type="SUPFAM" id="SSF57903">
    <property type="entry name" value="FYVE/PHD zinc finger"/>
    <property type="match status" value="2"/>
</dbReference>
<evidence type="ECO:0000256" key="4">
    <source>
        <dbReference type="ARBA" id="ARBA00022553"/>
    </source>
</evidence>
<dbReference type="PROSITE" id="PS52014">
    <property type="entry name" value="SAMD1_WH"/>
    <property type="match status" value="1"/>
</dbReference>
<name>A0A132A4I4_SARSC</name>
<keyword evidence="10" id="KW-0539">Nucleus</keyword>
<organism evidence="14 15">
    <name type="scientific">Sarcoptes scabiei</name>
    <name type="common">Itch mite</name>
    <name type="synonym">Acarus scabiei</name>
    <dbReference type="NCBI Taxonomy" id="52283"/>
    <lineage>
        <taxon>Eukaryota</taxon>
        <taxon>Metazoa</taxon>
        <taxon>Ecdysozoa</taxon>
        <taxon>Arthropoda</taxon>
        <taxon>Chelicerata</taxon>
        <taxon>Arachnida</taxon>
        <taxon>Acari</taxon>
        <taxon>Acariformes</taxon>
        <taxon>Sarcoptiformes</taxon>
        <taxon>Astigmata</taxon>
        <taxon>Psoroptidia</taxon>
        <taxon>Sarcoptoidea</taxon>
        <taxon>Sarcoptidae</taxon>
        <taxon>Sarcoptinae</taxon>
        <taxon>Sarcoptes</taxon>
    </lineage>
</organism>
<dbReference type="EMBL" id="JXLN01010534">
    <property type="protein sequence ID" value="KPM05896.1"/>
    <property type="molecule type" value="Genomic_DNA"/>
</dbReference>
<evidence type="ECO:0000256" key="1">
    <source>
        <dbReference type="ARBA" id="ARBA00004123"/>
    </source>
</evidence>
<reference evidence="14 15" key="1">
    <citation type="journal article" date="2015" name="Parasit. Vectors">
        <title>Draft genome of the scabies mite.</title>
        <authorList>
            <person name="Rider S.D.Jr."/>
            <person name="Morgan M.S."/>
            <person name="Arlian L.G."/>
        </authorList>
    </citation>
    <scope>NUCLEOTIDE SEQUENCE [LARGE SCALE GENOMIC DNA]</scope>
    <source>
        <strain evidence="14">Arlian Lab</strain>
    </source>
</reference>
<dbReference type="InterPro" id="IPR048589">
    <property type="entry name" value="SAMD1-like_WH"/>
</dbReference>
<sequence>MSNRSQLFDTIGLNSSQDSPKKSKSKTKVKQEELLDIPVTELDREILMAIGKIKRQKQRPSIDRLFNICCKLKNSFLDSKAKIQEVLEDMIRRSLLARVENSEKGFVSYRELNSAIPIVAINNPLKSRVHLIVKKNENQSKQSSASSNSSPNKASMMSMRSKNSNDLSTTKKTVSTATMTNSIDESIERVVRKYCKKTSGNETNWKNSKQPISSNFKLSNGHPNTLKFPTDISSLKNSLGEARVCLICGKNDKNELITCSICRMSGHSTCLDCSESLFKRIKELPNWECPNCKKCPVCGVHDDETNIVCVVCDRAFHRSCLQVNPSNSGKNCLSS</sequence>
<evidence type="ECO:0000259" key="13">
    <source>
        <dbReference type="PROSITE" id="PS52014"/>
    </source>
</evidence>
<feature type="domain" description="PHD-type" evidence="12">
    <location>
        <begin position="242"/>
        <end position="295"/>
    </location>
</feature>
<accession>A0A132A4I4</accession>
<comment type="subcellular location">
    <subcellularLocation>
        <location evidence="1">Nucleus</location>
    </subcellularLocation>
</comment>
<feature type="region of interest" description="Disordered" evidence="11">
    <location>
        <begin position="1"/>
        <end position="29"/>
    </location>
</feature>
<dbReference type="Pfam" id="PF00628">
    <property type="entry name" value="PHD"/>
    <property type="match status" value="1"/>
</dbReference>
<dbReference type="GO" id="GO:0003677">
    <property type="term" value="F:DNA binding"/>
    <property type="evidence" value="ECO:0007669"/>
    <property type="project" value="InterPro"/>
</dbReference>
<evidence type="ECO:0000256" key="5">
    <source>
        <dbReference type="ARBA" id="ARBA00022723"/>
    </source>
</evidence>
<dbReference type="AlphaFoldDB" id="A0A132A4I4"/>
<dbReference type="GO" id="GO:0005634">
    <property type="term" value="C:nucleus"/>
    <property type="evidence" value="ECO:0007669"/>
    <property type="project" value="UniProtKB-SubCell"/>
</dbReference>
<dbReference type="Proteomes" id="UP000616769">
    <property type="component" value="Unassembled WGS sequence"/>
</dbReference>
<keyword evidence="6" id="KW-0863">Zinc-finger</keyword>
<feature type="domain" description="SAMD1-like winged helix (WH)" evidence="13">
    <location>
        <begin position="34"/>
        <end position="115"/>
    </location>
</feature>
<keyword evidence="8" id="KW-0832">Ubl conjugation</keyword>
<evidence type="ECO:0000256" key="11">
    <source>
        <dbReference type="SAM" id="MobiDB-lite"/>
    </source>
</evidence>
<dbReference type="SMART" id="SM00249">
    <property type="entry name" value="PHD"/>
    <property type="match status" value="2"/>
</dbReference>
<dbReference type="Gene3D" id="3.30.40.10">
    <property type="entry name" value="Zinc/RING finger domain, C3HC4 (zinc finger)"/>
    <property type="match status" value="1"/>
</dbReference>
<comment type="caution">
    <text evidence="14">The sequence shown here is derived from an EMBL/GenBank/DDBJ whole genome shotgun (WGS) entry which is preliminary data.</text>
</comment>
<dbReference type="VEuPathDB" id="VectorBase:SSCA006770"/>
<evidence type="ECO:0000256" key="2">
    <source>
        <dbReference type="ARBA" id="ARBA00022491"/>
    </source>
</evidence>
<dbReference type="InterPro" id="IPR011011">
    <property type="entry name" value="Znf_FYVE_PHD"/>
</dbReference>